<comment type="caution">
    <text evidence="1">The sequence shown here is derived from an EMBL/GenBank/DDBJ whole genome shotgun (WGS) entry which is preliminary data.</text>
</comment>
<accession>A0A848N997</accession>
<gene>
    <name evidence="1" type="ORF">HIO71_13220</name>
</gene>
<protein>
    <submittedName>
        <fullName evidence="1">Uncharacterized protein</fullName>
    </submittedName>
</protein>
<dbReference type="Proteomes" id="UP000548067">
    <property type="component" value="Unassembled WGS sequence"/>
</dbReference>
<evidence type="ECO:0000313" key="2">
    <source>
        <dbReference type="Proteomes" id="UP000548067"/>
    </source>
</evidence>
<sequence length="224" mass="25688">MYIKQEEYLPLAKDLMASFNRDLTDFENEDHNYSQTYKDAFQAKITEVEQKEVSNTALVQQKQITQDLYLLGENLKKPLKSLRIRIERAKIPTKLTVQILKDIKSRNFEGVSEKLGNLISLVDNHSAALEAKGMKNTVPQDLQNVQTNIAAKADEQTQLMKKVASIVDNNKELYSELYQFISEICEDGKLIYEGEQKADEYTIKKMLAKLHANKIQGTEIKTEI</sequence>
<name>A0A848N997_9FLAO</name>
<evidence type="ECO:0000313" key="1">
    <source>
        <dbReference type="EMBL" id="NMR35150.1"/>
    </source>
</evidence>
<proteinExistence type="predicted"/>
<dbReference type="RefSeq" id="WP_169321834.1">
    <property type="nucleotide sequence ID" value="NZ_JABCJF010000007.1"/>
</dbReference>
<dbReference type="AlphaFoldDB" id="A0A848N997"/>
<reference evidence="1 2" key="1">
    <citation type="submission" date="2020-04" db="EMBL/GenBank/DDBJ databases">
        <title>Genome analysis and antimicrobial resistance characteristics of Chryseobacterium aquaticum isolated from farmed salmonids.</title>
        <authorList>
            <person name="Saticioglu I.B."/>
            <person name="Duman M."/>
            <person name="Altun S."/>
        </authorList>
    </citation>
    <scope>NUCLEOTIDE SEQUENCE [LARGE SCALE GENOMIC DNA]</scope>
    <source>
        <strain evidence="1 2">C-174</strain>
    </source>
</reference>
<dbReference type="EMBL" id="JABCJF010000007">
    <property type="protein sequence ID" value="NMR35150.1"/>
    <property type="molecule type" value="Genomic_DNA"/>
</dbReference>
<organism evidence="1 2">
    <name type="scientific">Chryseobacterium aquaticum</name>
    <dbReference type="NCBI Taxonomy" id="452084"/>
    <lineage>
        <taxon>Bacteria</taxon>
        <taxon>Pseudomonadati</taxon>
        <taxon>Bacteroidota</taxon>
        <taxon>Flavobacteriia</taxon>
        <taxon>Flavobacteriales</taxon>
        <taxon>Weeksellaceae</taxon>
        <taxon>Chryseobacterium group</taxon>
        <taxon>Chryseobacterium</taxon>
    </lineage>
</organism>